<protein>
    <recommendedName>
        <fullName evidence="3">Nucleotidyl transferase AbiEii/AbiGii toxin family protein</fullName>
    </recommendedName>
</protein>
<dbReference type="EMBL" id="LFWZ01000026">
    <property type="protein sequence ID" value="KON30621.1"/>
    <property type="molecule type" value="Genomic_DNA"/>
</dbReference>
<comment type="caution">
    <text evidence="1">The sequence shown here is derived from an EMBL/GenBank/DDBJ whole genome shotgun (WGS) entry which is preliminary data.</text>
</comment>
<evidence type="ECO:0008006" key="3">
    <source>
        <dbReference type="Google" id="ProtNLM"/>
    </source>
</evidence>
<dbReference type="Pfam" id="PF08843">
    <property type="entry name" value="AbiEii"/>
    <property type="match status" value="1"/>
</dbReference>
<dbReference type="AlphaFoldDB" id="A0A0M0BQV3"/>
<organism evidence="1 2">
    <name type="scientific">miscellaneous Crenarchaeota group-15 archaeon DG-45</name>
    <dbReference type="NCBI Taxonomy" id="1685127"/>
    <lineage>
        <taxon>Archaea</taxon>
        <taxon>Candidatus Bathyarchaeota</taxon>
        <taxon>MCG-15</taxon>
    </lineage>
</organism>
<dbReference type="InterPro" id="IPR014942">
    <property type="entry name" value="AbiEii"/>
</dbReference>
<evidence type="ECO:0000313" key="1">
    <source>
        <dbReference type="EMBL" id="KON30621.1"/>
    </source>
</evidence>
<proteinExistence type="predicted"/>
<gene>
    <name evidence="1" type="ORF">AC482_03400</name>
</gene>
<evidence type="ECO:0000313" key="2">
    <source>
        <dbReference type="Proteomes" id="UP000037210"/>
    </source>
</evidence>
<name>A0A0M0BQV3_9ARCH</name>
<reference evidence="1 2" key="1">
    <citation type="submission" date="2015-06" db="EMBL/GenBank/DDBJ databases">
        <title>New insights into the roles of widespread benthic archaea in carbon and nitrogen cycling.</title>
        <authorList>
            <person name="Lazar C.S."/>
            <person name="Baker B.J."/>
            <person name="Seitz K.W."/>
            <person name="Hyde A.S."/>
            <person name="Dick G.J."/>
            <person name="Hinrichs K.-U."/>
            <person name="Teske A.P."/>
        </authorList>
    </citation>
    <scope>NUCLEOTIDE SEQUENCE [LARGE SCALE GENOMIC DNA]</scope>
    <source>
        <strain evidence="1">DG-45</strain>
    </source>
</reference>
<sequence length="313" mass="36822">MKRDYDFEELGRTSGFDPKQLEKACRISDLLEDVSNVVFLRDRLSLYGGTALAFIHLDEVLRLSIDLDFNYRHLNEEDWGTVRDRIDDRIKRLLYAQEYGEEELAVQATYPLGRIVVQYENHLGVNDSFMIEIGYMRRIPILPRDIIAPFRHIATGEKYPIKTPQPEELCANKWCTLLYRGSSRDLFDVYQISKKDFDEDTFRKCAVVDSLMRGPPRLHEVDAEETLGRIPIDSALRNLLLTDAGRYDFKEVRRDVIEFTKKFLDQLTPIERKTINRFHEERRFIPESMDPEGVLHEKIREHPMIIRALSVLR</sequence>
<dbReference type="Gene3D" id="3.10.450.620">
    <property type="entry name" value="JHP933, nucleotidyltransferase-like core domain"/>
    <property type="match status" value="1"/>
</dbReference>
<accession>A0A0M0BQV3</accession>
<dbReference type="Proteomes" id="UP000037210">
    <property type="component" value="Unassembled WGS sequence"/>
</dbReference>